<dbReference type="GO" id="GO:0009736">
    <property type="term" value="P:cytokinin-activated signaling pathway"/>
    <property type="evidence" value="ECO:0000318"/>
    <property type="project" value="GO_Central"/>
</dbReference>
<dbReference type="KEGG" id="nta:107818637"/>
<comment type="domain">
    <text evidence="2">Histidine-containing phosphotransfer domain (HPt) contains an active histidine that mediates the phosphotransfer.</text>
</comment>
<organism evidence="3">
    <name type="scientific">Nicotiana tabacum</name>
    <name type="common">Common tobacco</name>
    <dbReference type="NCBI Taxonomy" id="4097"/>
    <lineage>
        <taxon>Eukaryota</taxon>
        <taxon>Viridiplantae</taxon>
        <taxon>Streptophyta</taxon>
        <taxon>Embryophyta</taxon>
        <taxon>Tracheophyta</taxon>
        <taxon>Spermatophyta</taxon>
        <taxon>Magnoliopsida</taxon>
        <taxon>eudicotyledons</taxon>
        <taxon>Gunneridae</taxon>
        <taxon>Pentapetalae</taxon>
        <taxon>asterids</taxon>
        <taxon>lamiids</taxon>
        <taxon>Solanales</taxon>
        <taxon>Solanaceae</taxon>
        <taxon>Nicotianoideae</taxon>
        <taxon>Nicotianeae</taxon>
        <taxon>Nicotiana</taxon>
    </lineage>
</organism>
<accession>A0A1S4CGA0</accession>
<dbReference type="GO" id="GO:0043424">
    <property type="term" value="F:protein histidine kinase binding"/>
    <property type="evidence" value="ECO:0000318"/>
    <property type="project" value="GO_Central"/>
</dbReference>
<dbReference type="PANTHER" id="PTHR28242:SF30">
    <property type="entry name" value="HISTIDINE-CONTAINING PHOSPHOTRANSFER PROTEIN 2"/>
    <property type="match status" value="1"/>
</dbReference>
<dbReference type="GO" id="GO:0005829">
    <property type="term" value="C:cytosol"/>
    <property type="evidence" value="ECO:0007669"/>
    <property type="project" value="UniProtKB-SubCell"/>
</dbReference>
<evidence type="ECO:0000256" key="1">
    <source>
        <dbReference type="ARBA" id="ARBA00023012"/>
    </source>
</evidence>
<name>A0A1S4CGA0_TOBAC</name>
<dbReference type="PaxDb" id="4097-A0A1S4CGA0"/>
<sequence>MALRILKEIQLALLNQMLKKDLVNDQFEHLMISGRAQNPQFVVKTIEDYCAEIETIISQMKNDIEILDVDFSHLVVLCDQVIEKSTRIGAVHVKSACLLLVRTCEQRNKKK</sequence>
<keyword evidence="1 2" id="KW-0902">Two-component regulatory system</keyword>
<dbReference type="OMA" id="DLMRACE"/>
<comment type="subcellular location">
    <subcellularLocation>
        <location evidence="2">Cytoplasm</location>
        <location evidence="2">Cytosol</location>
    </subcellularLocation>
    <subcellularLocation>
        <location evidence="2">Nucleus</location>
    </subcellularLocation>
</comment>
<proteinExistence type="predicted"/>
<dbReference type="AlphaFoldDB" id="A0A1S4CGA0"/>
<dbReference type="GO" id="GO:0005737">
    <property type="term" value="C:cytoplasm"/>
    <property type="evidence" value="ECO:0000318"/>
    <property type="project" value="GO_Central"/>
</dbReference>
<dbReference type="InterPro" id="IPR045871">
    <property type="entry name" value="AHP1-5/YPD1"/>
</dbReference>
<dbReference type="GO" id="GO:0000160">
    <property type="term" value="P:phosphorelay signal transduction system"/>
    <property type="evidence" value="ECO:0000318"/>
    <property type="project" value="GO_Central"/>
</dbReference>
<dbReference type="OrthoDB" id="1670022at2759"/>
<comment type="function">
    <text evidence="2">Functions as a two-component phosphorelay mediators between cytokinin sensor histidine kinases and response regulators (B-type ARRs). Plays an important role in propagating cytokinin signal transduction.</text>
</comment>
<dbReference type="GO" id="GO:0009927">
    <property type="term" value="F:histidine phosphotransfer kinase activity"/>
    <property type="evidence" value="ECO:0000318"/>
    <property type="project" value="GO_Central"/>
</dbReference>
<evidence type="ECO:0000313" key="3">
    <source>
        <dbReference type="RefSeq" id="XP_016500163.1"/>
    </source>
</evidence>
<dbReference type="SMR" id="A0A1S4CGA0"/>
<dbReference type="InterPro" id="IPR036641">
    <property type="entry name" value="HPT_dom_sf"/>
</dbReference>
<protein>
    <recommendedName>
        <fullName evidence="2">Histidine-containing phosphotransfer protein</fullName>
    </recommendedName>
</protein>
<dbReference type="GO" id="GO:0005634">
    <property type="term" value="C:nucleus"/>
    <property type="evidence" value="ECO:0000318"/>
    <property type="project" value="GO_Central"/>
</dbReference>
<dbReference type="PANTHER" id="PTHR28242">
    <property type="entry name" value="PHOSPHORELAY INTERMEDIATE PROTEIN YPD1"/>
    <property type="match status" value="1"/>
</dbReference>
<evidence type="ECO:0000256" key="2">
    <source>
        <dbReference type="RuleBase" id="RU369004"/>
    </source>
</evidence>
<keyword evidence="2" id="KW-0932">Cytokinin signaling pathway</keyword>
<reference evidence="3" key="1">
    <citation type="submission" date="2025-08" db="UniProtKB">
        <authorList>
            <consortium name="RefSeq"/>
        </authorList>
    </citation>
    <scope>IDENTIFICATION</scope>
</reference>
<dbReference type="Gene3D" id="1.20.120.160">
    <property type="entry name" value="HPT domain"/>
    <property type="match status" value="1"/>
</dbReference>
<gene>
    <name evidence="3" type="primary">LOC107818637</name>
</gene>
<dbReference type="RefSeq" id="XP_016500163.1">
    <property type="nucleotide sequence ID" value="XM_016644677.1"/>
</dbReference>